<organism evidence="2 3">
    <name type="scientific">Schistosoma rodhaini</name>
    <dbReference type="NCBI Taxonomy" id="6188"/>
    <lineage>
        <taxon>Eukaryota</taxon>
        <taxon>Metazoa</taxon>
        <taxon>Spiralia</taxon>
        <taxon>Lophotrochozoa</taxon>
        <taxon>Platyhelminthes</taxon>
        <taxon>Trematoda</taxon>
        <taxon>Digenea</taxon>
        <taxon>Strigeidida</taxon>
        <taxon>Schistosomatoidea</taxon>
        <taxon>Schistosomatidae</taxon>
        <taxon>Schistosoma</taxon>
    </lineage>
</organism>
<dbReference type="WBParaSite" id="SRDH1_72150.1">
    <property type="protein sequence ID" value="SRDH1_72150.1"/>
    <property type="gene ID" value="SRDH1_72150"/>
</dbReference>
<feature type="compositionally biased region" description="Low complexity" evidence="1">
    <location>
        <begin position="123"/>
        <end position="138"/>
    </location>
</feature>
<reference evidence="2" key="1">
    <citation type="submission" date="2022-06" db="EMBL/GenBank/DDBJ databases">
        <authorList>
            <person name="Berger JAMES D."/>
            <person name="Berger JAMES D."/>
        </authorList>
    </citation>
    <scope>NUCLEOTIDE SEQUENCE [LARGE SCALE GENOMIC DNA]</scope>
</reference>
<name>A0AA85G1N0_9TREM</name>
<feature type="compositionally biased region" description="Polar residues" evidence="1">
    <location>
        <begin position="165"/>
        <end position="181"/>
    </location>
</feature>
<feature type="region of interest" description="Disordered" evidence="1">
    <location>
        <begin position="113"/>
        <end position="197"/>
    </location>
</feature>
<proteinExistence type="predicted"/>
<evidence type="ECO:0000313" key="3">
    <source>
        <dbReference type="WBParaSite" id="SRDH1_72150.1"/>
    </source>
</evidence>
<feature type="compositionally biased region" description="Basic residues" evidence="1">
    <location>
        <begin position="182"/>
        <end position="197"/>
    </location>
</feature>
<protein>
    <submittedName>
        <fullName evidence="3">Uncharacterized protein</fullName>
    </submittedName>
</protein>
<keyword evidence="2" id="KW-1185">Reference proteome</keyword>
<dbReference type="AlphaFoldDB" id="A0AA85G1N0"/>
<evidence type="ECO:0000313" key="2">
    <source>
        <dbReference type="Proteomes" id="UP000050792"/>
    </source>
</evidence>
<dbReference type="Proteomes" id="UP000050792">
    <property type="component" value="Unassembled WGS sequence"/>
</dbReference>
<reference evidence="3" key="2">
    <citation type="submission" date="2023-11" db="UniProtKB">
        <authorList>
            <consortium name="WormBaseParasite"/>
        </authorList>
    </citation>
    <scope>IDENTIFICATION</scope>
</reference>
<accession>A0AA85G1N0</accession>
<evidence type="ECO:0000256" key="1">
    <source>
        <dbReference type="SAM" id="MobiDB-lite"/>
    </source>
</evidence>
<sequence length="197" mass="22232">MSGPSKSDVINYIKSMKIEIKSLSARINYLTRYVVQQRRQLGSALKKISSLEQSSKHSLNRSIGVCHSPQPKRSVGCQISPGSNPLTSVSPDMNEVSTNSESFEDLHKYFQPPDSINSPMFNKPQKPSSPLVQSPSSPNKSVVFLKKKKRRSSIIPVQLRKIKKITQSPHSCPKTPEQNIRSPKKRHRRASQKRLMK</sequence>